<sequence length="210" mass="23008">MSTLTNNRLQALSDNVWLHFFQMGHFSSTGARPTVLVRGEGSRVWDQDGHEYIDGLSGLFTVNVGYGRREIIEAISAQLSEIAYVSPFSFPSLPQIDLSARLAALSPTGPRSRVFLTTGGSDAVETALKLAKAYQRRRGFADRTKIIARRISYHGTSMGALSVNGVTSIRNGFGPLVPGARHVPLPYRYRCDYCALHSGCRGVCADEVER</sequence>
<evidence type="ECO:0000256" key="1">
    <source>
        <dbReference type="ARBA" id="ARBA00008954"/>
    </source>
</evidence>
<proteinExistence type="inferred from homology"/>
<reference evidence="3 4" key="1">
    <citation type="submission" date="2018-01" db="EMBL/GenBank/DDBJ databases">
        <title>Metagenomic assembled genomes from two thermal pools in the Uzon Caldera, Kamchatka, Russia.</title>
        <authorList>
            <person name="Wilkins L."/>
            <person name="Ettinger C."/>
        </authorList>
    </citation>
    <scope>NUCLEOTIDE SEQUENCE [LARGE SCALE GENOMIC DNA]</scope>
    <source>
        <strain evidence="3">ZAV-02</strain>
    </source>
</reference>
<feature type="non-terminal residue" evidence="3">
    <location>
        <position position="210"/>
    </location>
</feature>
<name>A0A2J6X1Q6_9CHLR</name>
<comment type="caution">
    <text evidence="3">The sequence shown here is derived from an EMBL/GenBank/DDBJ whole genome shotgun (WGS) entry which is preliminary data.</text>
</comment>
<dbReference type="PANTHER" id="PTHR43094">
    <property type="entry name" value="AMINOTRANSFERASE"/>
    <property type="match status" value="1"/>
</dbReference>
<dbReference type="Gene3D" id="3.40.640.10">
    <property type="entry name" value="Type I PLP-dependent aspartate aminotransferase-like (Major domain)"/>
    <property type="match status" value="1"/>
</dbReference>
<keyword evidence="2" id="KW-0663">Pyridoxal phosphate</keyword>
<dbReference type="InterPro" id="IPR015424">
    <property type="entry name" value="PyrdxlP-dep_Trfase"/>
</dbReference>
<dbReference type="AlphaFoldDB" id="A0A2J6X1Q6"/>
<dbReference type="GO" id="GO:0030170">
    <property type="term" value="F:pyridoxal phosphate binding"/>
    <property type="evidence" value="ECO:0007669"/>
    <property type="project" value="InterPro"/>
</dbReference>
<evidence type="ECO:0000313" key="4">
    <source>
        <dbReference type="Proteomes" id="UP000243376"/>
    </source>
</evidence>
<dbReference type="InterPro" id="IPR015422">
    <property type="entry name" value="PyrdxlP-dep_Trfase_small"/>
</dbReference>
<evidence type="ECO:0000313" key="3">
    <source>
        <dbReference type="EMBL" id="PMP77780.1"/>
    </source>
</evidence>
<dbReference type="EMBL" id="PNIQ01000784">
    <property type="protein sequence ID" value="PMP77780.1"/>
    <property type="molecule type" value="Genomic_DNA"/>
</dbReference>
<dbReference type="InterPro" id="IPR005814">
    <property type="entry name" value="Aminotrans_3"/>
</dbReference>
<evidence type="ECO:0000256" key="2">
    <source>
        <dbReference type="ARBA" id="ARBA00022898"/>
    </source>
</evidence>
<dbReference type="InterPro" id="IPR015421">
    <property type="entry name" value="PyrdxlP-dep_Trfase_major"/>
</dbReference>
<organism evidence="3 4">
    <name type="scientific">Chloroflexus aggregans</name>
    <dbReference type="NCBI Taxonomy" id="152260"/>
    <lineage>
        <taxon>Bacteria</taxon>
        <taxon>Bacillati</taxon>
        <taxon>Chloroflexota</taxon>
        <taxon>Chloroflexia</taxon>
        <taxon>Chloroflexales</taxon>
        <taxon>Chloroflexineae</taxon>
        <taxon>Chloroflexaceae</taxon>
        <taxon>Chloroflexus</taxon>
    </lineage>
</organism>
<dbReference type="PANTHER" id="PTHR43094:SF1">
    <property type="entry name" value="AMINOTRANSFERASE CLASS-III"/>
    <property type="match status" value="1"/>
</dbReference>
<protein>
    <submittedName>
        <fullName evidence="3">Aspartate aminotransferase family protein</fullName>
    </submittedName>
</protein>
<keyword evidence="3" id="KW-0808">Transferase</keyword>
<dbReference type="Gene3D" id="3.90.1150.10">
    <property type="entry name" value="Aspartate Aminotransferase, domain 1"/>
    <property type="match status" value="1"/>
</dbReference>
<comment type="similarity">
    <text evidence="1">Belongs to the class-III pyridoxal-phosphate-dependent aminotransferase family.</text>
</comment>
<dbReference type="Pfam" id="PF00202">
    <property type="entry name" value="Aminotran_3"/>
    <property type="match status" value="1"/>
</dbReference>
<gene>
    <name evidence="3" type="ORF">C0184_11645</name>
</gene>
<dbReference type="Proteomes" id="UP000243376">
    <property type="component" value="Unassembled WGS sequence"/>
</dbReference>
<dbReference type="SUPFAM" id="SSF53383">
    <property type="entry name" value="PLP-dependent transferases"/>
    <property type="match status" value="1"/>
</dbReference>
<accession>A0A2J6X1Q6</accession>
<dbReference type="GO" id="GO:0008483">
    <property type="term" value="F:transaminase activity"/>
    <property type="evidence" value="ECO:0007669"/>
    <property type="project" value="UniProtKB-KW"/>
</dbReference>
<keyword evidence="3" id="KW-0032">Aminotransferase</keyword>